<keyword evidence="4" id="KW-1185">Reference proteome</keyword>
<organism evidence="3 4">
    <name type="scientific">Trypanosoma theileri</name>
    <dbReference type="NCBI Taxonomy" id="67003"/>
    <lineage>
        <taxon>Eukaryota</taxon>
        <taxon>Discoba</taxon>
        <taxon>Euglenozoa</taxon>
        <taxon>Kinetoplastea</taxon>
        <taxon>Metakinetoplastina</taxon>
        <taxon>Trypanosomatida</taxon>
        <taxon>Trypanosomatidae</taxon>
        <taxon>Trypanosoma</taxon>
    </lineage>
</organism>
<dbReference type="AlphaFoldDB" id="A0A1X0NFB5"/>
<feature type="compositionally biased region" description="Basic and acidic residues" evidence="1">
    <location>
        <begin position="58"/>
        <end position="84"/>
    </location>
</feature>
<protein>
    <recommendedName>
        <fullName evidence="5">Mucin-associated surface protein (MASP)</fullName>
    </recommendedName>
</protein>
<dbReference type="VEuPathDB" id="TriTrypDB:TM35_000771010"/>
<evidence type="ECO:0008006" key="5">
    <source>
        <dbReference type="Google" id="ProtNLM"/>
    </source>
</evidence>
<feature type="compositionally biased region" description="Low complexity" evidence="1">
    <location>
        <begin position="149"/>
        <end position="165"/>
    </location>
</feature>
<dbReference type="GeneID" id="39991105"/>
<comment type="caution">
    <text evidence="3">The sequence shown here is derived from an EMBL/GenBank/DDBJ whole genome shotgun (WGS) entry which is preliminary data.</text>
</comment>
<reference evidence="3 4" key="1">
    <citation type="submission" date="2017-03" db="EMBL/GenBank/DDBJ databases">
        <title>An alternative strategy for trypanosome survival in the mammalian bloodstream revealed through genome and transcriptome analysis of the ubiquitous bovine parasite Trypanosoma (Megatrypanum) theileri.</title>
        <authorList>
            <person name="Kelly S."/>
            <person name="Ivens A."/>
            <person name="Mott A."/>
            <person name="O'Neill E."/>
            <person name="Emms D."/>
            <person name="Macleod O."/>
            <person name="Voorheis P."/>
            <person name="Matthews J."/>
            <person name="Matthews K."/>
            <person name="Carrington M."/>
        </authorList>
    </citation>
    <scope>NUCLEOTIDE SEQUENCE [LARGE SCALE GENOMIC DNA]</scope>
    <source>
        <strain evidence="3">Edinburgh</strain>
    </source>
</reference>
<evidence type="ECO:0000313" key="3">
    <source>
        <dbReference type="EMBL" id="ORC83139.1"/>
    </source>
</evidence>
<dbReference type="Proteomes" id="UP000192257">
    <property type="component" value="Unassembled WGS sequence"/>
</dbReference>
<feature type="signal peptide" evidence="2">
    <location>
        <begin position="1"/>
        <end position="32"/>
    </location>
</feature>
<gene>
    <name evidence="3" type="ORF">TM35_000771010</name>
</gene>
<sequence>MAVMMMMMMMMMRRVSCILVLLFCFSCSLVLAGDPDSEESVDLPPVGDAKGVGQPGDPLEKTQAELQRPDLQETTGDPKHRDDKEETEDKGDSPEIEQVAEPAITLGGKGQQNHPSKDQAPHLGGDNLHSSQLLSSNSVLTGENNRLDASALSSSSSSTVSLGGVELENAKKEEKVESPPHKETKPNSESTDNDSVHEPPVHQTNTVNSDSTHISQNTVQEQSPETSQSSQVQNGTNDAERSNTEPHETPVKQPSSTSPTTSATENTNDTNTSANTNNDTPNTISNEESTTTTTTTTTTLSPELTNNKKGDADSSSSIISSSVWVRVPLLIMVTLACILVC</sequence>
<feature type="chain" id="PRO_5010852264" description="Mucin-associated surface protein (MASP)" evidence="2">
    <location>
        <begin position="33"/>
        <end position="341"/>
    </location>
</feature>
<keyword evidence="2" id="KW-0732">Signal</keyword>
<evidence type="ECO:0000256" key="2">
    <source>
        <dbReference type="SAM" id="SignalP"/>
    </source>
</evidence>
<feature type="region of interest" description="Disordered" evidence="1">
    <location>
        <begin position="36"/>
        <end position="318"/>
    </location>
</feature>
<feature type="compositionally biased region" description="Low complexity" evidence="1">
    <location>
        <begin position="128"/>
        <end position="140"/>
    </location>
</feature>
<evidence type="ECO:0000256" key="1">
    <source>
        <dbReference type="SAM" id="MobiDB-lite"/>
    </source>
</evidence>
<proteinExistence type="predicted"/>
<feature type="compositionally biased region" description="Basic and acidic residues" evidence="1">
    <location>
        <begin position="168"/>
        <end position="186"/>
    </location>
</feature>
<feature type="compositionally biased region" description="Polar residues" evidence="1">
    <location>
        <begin position="202"/>
        <end position="217"/>
    </location>
</feature>
<accession>A0A1X0NFB5</accession>
<dbReference type="EMBL" id="NBCO01000077">
    <property type="protein sequence ID" value="ORC83139.1"/>
    <property type="molecule type" value="Genomic_DNA"/>
</dbReference>
<dbReference type="RefSeq" id="XP_028877367.1">
    <property type="nucleotide sequence ID" value="XM_029031325.1"/>
</dbReference>
<feature type="compositionally biased region" description="Low complexity" evidence="1">
    <location>
        <begin position="254"/>
        <end position="305"/>
    </location>
</feature>
<feature type="compositionally biased region" description="Low complexity" evidence="1">
    <location>
        <begin position="218"/>
        <end position="233"/>
    </location>
</feature>
<evidence type="ECO:0000313" key="4">
    <source>
        <dbReference type="Proteomes" id="UP000192257"/>
    </source>
</evidence>
<feature type="compositionally biased region" description="Basic and acidic residues" evidence="1">
    <location>
        <begin position="238"/>
        <end position="250"/>
    </location>
</feature>
<name>A0A1X0NFB5_9TRYP</name>